<accession>S6A453</accession>
<dbReference type="PANTHER" id="PTHR32305">
    <property type="match status" value="1"/>
</dbReference>
<dbReference type="InterPro" id="IPR050708">
    <property type="entry name" value="T6SS_VgrG/RHS"/>
</dbReference>
<dbReference type="GeneID" id="301091337"/>
<keyword evidence="2" id="KW-1185">Reference proteome</keyword>
<dbReference type="Gene3D" id="2.180.10.10">
    <property type="entry name" value="RHS repeat-associated core"/>
    <property type="match status" value="1"/>
</dbReference>
<proteinExistence type="predicted"/>
<sequence>MKTTYLFNQSNYLPRTAIGREQKQFIKITFAVHLSAVISAERYRSDSGTLKSAVLTLVYFYIIMIVHKCQQSAKTDLLLNNPTDRTFENRWSRYKEPSKNKAEAYRVYVEHLFLRSDAGGARIFSKEEDVYGIDYGFGLDAPKETEQTNPQDLFAYRRNYTWTYKSKTAKLFLTMYNNFLTQQVLKGLNEKNLLTKSSDKNYTVHYRYGEDGQRALKYTEEGRSETLYFNNFFTIHIPIYDKDNPQGLRVHKHIFVGNSRLVTAMTHTDNHGDNDEQKEKRYYYHSDHLGSAQFVTDWKGRQYEHIEYTPYGELWVEETAPGIDKLPFRFTGKELDEETGLYYYGARYLDPKYSRWLSGDPALNDYIPKAPIDDEAKKHNENLPGMGGVFNVVNLHVYHYAGNNPVKYVDPDGREIFWVQGDGVSDQDFKKIQNYAKEIVASNTEAGKRFAYLINSKDSLVVINVKTSGDTNAAATNWDNAQNGKGSDTIVNININDIGKYKDGIQKDLRASLVHEISGHAYSNAQGTSTYDGSGKSKKTSREQWMGLFYEEQKAVAMENEYRNFIGLPQRAKYQNLWDMPLYNKETNSWFVKPGEFDAFGGYRSIPGGAAERWK</sequence>
<dbReference type="HOGENOM" id="CLU_004358_1_0_12"/>
<evidence type="ECO:0000313" key="1">
    <source>
        <dbReference type="EMBL" id="AGT44091.1"/>
    </source>
</evidence>
<gene>
    <name evidence="1" type="ORF">TPE_1605</name>
</gene>
<dbReference type="AlphaFoldDB" id="S6A453"/>
<dbReference type="PANTHER" id="PTHR32305:SF15">
    <property type="entry name" value="PROTEIN RHSA-RELATED"/>
    <property type="match status" value="1"/>
</dbReference>
<organism evidence="1 2">
    <name type="scientific">Treponema pedis str. T A4</name>
    <dbReference type="NCBI Taxonomy" id="1291379"/>
    <lineage>
        <taxon>Bacteria</taxon>
        <taxon>Pseudomonadati</taxon>
        <taxon>Spirochaetota</taxon>
        <taxon>Spirochaetia</taxon>
        <taxon>Spirochaetales</taxon>
        <taxon>Treponemataceae</taxon>
        <taxon>Treponema</taxon>
    </lineage>
</organism>
<dbReference type="STRING" id="1291379.TPE_1605"/>
<dbReference type="Proteomes" id="UP000015620">
    <property type="component" value="Chromosome"/>
</dbReference>
<dbReference type="NCBIfam" id="TIGR03696">
    <property type="entry name" value="Rhs_assc_core"/>
    <property type="match status" value="1"/>
</dbReference>
<dbReference type="PATRIC" id="fig|1291379.3.peg.1586"/>
<name>S6A453_9SPIR</name>
<evidence type="ECO:0000313" key="2">
    <source>
        <dbReference type="Proteomes" id="UP000015620"/>
    </source>
</evidence>
<dbReference type="RefSeq" id="WP_020965390.1">
    <property type="nucleotide sequence ID" value="NC_022097.1"/>
</dbReference>
<protein>
    <submittedName>
        <fullName evidence="1">YD repeat-containing protein</fullName>
    </submittedName>
</protein>
<dbReference type="EMBL" id="CP004120">
    <property type="protein sequence ID" value="AGT44091.1"/>
    <property type="molecule type" value="Genomic_DNA"/>
</dbReference>
<dbReference type="KEGG" id="tped:TPE_1605"/>
<dbReference type="InterPro" id="IPR022385">
    <property type="entry name" value="Rhs_assc_core"/>
</dbReference>
<reference evidence="1 2" key="1">
    <citation type="journal article" date="2013" name="PLoS ONE">
        <title>Genome-Wide Relatedness of Treponema pedis, from Gingiva and Necrotic Skin Lesions of Pigs, with the Human Oral Pathogen Treponema denticola.</title>
        <authorList>
            <person name="Svartstrom O."/>
            <person name="Mushtaq M."/>
            <person name="Pringle M."/>
            <person name="Segerman B."/>
        </authorList>
    </citation>
    <scope>NUCLEOTIDE SEQUENCE [LARGE SCALE GENOMIC DNA]</scope>
    <source>
        <strain evidence="1">T A4</strain>
    </source>
</reference>